<evidence type="ECO:0000256" key="7">
    <source>
        <dbReference type="PIRSR" id="PIRSR000241-2"/>
    </source>
</evidence>
<dbReference type="NCBIfam" id="TIGR03383">
    <property type="entry name" value="urate_oxi"/>
    <property type="match status" value="1"/>
</dbReference>
<keyword evidence="3 5" id="KW-0659">Purine metabolism</keyword>
<feature type="active site" description="Charge relay system" evidence="6">
    <location>
        <position position="241"/>
    </location>
</feature>
<dbReference type="EC" id="1.7.3.3" evidence="5 8"/>
<evidence type="ECO:0000256" key="4">
    <source>
        <dbReference type="ARBA" id="ARBA00023002"/>
    </source>
</evidence>
<feature type="binding site" evidence="7">
    <location>
        <position position="213"/>
    </location>
    <ligand>
        <name>urate</name>
        <dbReference type="ChEBI" id="CHEBI:17775"/>
    </ligand>
</feature>
<comment type="function">
    <text evidence="5 8">Catalyzes the oxidation of uric acid to 5-hydroxyisourate, which is further processed to form (S)-allantoin.</text>
</comment>
<evidence type="ECO:0000256" key="2">
    <source>
        <dbReference type="ARBA" id="ARBA00009760"/>
    </source>
</evidence>
<feature type="binding site" evidence="7">
    <location>
        <position position="239"/>
    </location>
    <ligand>
        <name>O2</name>
        <dbReference type="ChEBI" id="CHEBI:15379"/>
    </ligand>
</feature>
<evidence type="ECO:0000256" key="1">
    <source>
        <dbReference type="ARBA" id="ARBA00004831"/>
    </source>
</evidence>
<keyword evidence="10" id="KW-1185">Reference proteome</keyword>
<evidence type="ECO:0000256" key="8">
    <source>
        <dbReference type="RuleBase" id="RU004455"/>
    </source>
</evidence>
<comment type="catalytic activity">
    <reaction evidence="5 8">
        <text>urate + O2 + H2O = 5-hydroxyisourate + H2O2</text>
        <dbReference type="Rhea" id="RHEA:21368"/>
        <dbReference type="ChEBI" id="CHEBI:15377"/>
        <dbReference type="ChEBI" id="CHEBI:15379"/>
        <dbReference type="ChEBI" id="CHEBI:16240"/>
        <dbReference type="ChEBI" id="CHEBI:17775"/>
        <dbReference type="ChEBI" id="CHEBI:18072"/>
        <dbReference type="EC" id="1.7.3.3"/>
    </reaction>
</comment>
<feature type="binding site" evidence="7">
    <location>
        <position position="153"/>
    </location>
    <ligand>
        <name>5-hydroxyisourate</name>
        <dbReference type="ChEBI" id="CHEBI:18072"/>
    </ligand>
</feature>
<accession>A0AAE3ZXE9</accession>
<evidence type="ECO:0000256" key="6">
    <source>
        <dbReference type="PIRSR" id="PIRSR000241-1"/>
    </source>
</evidence>
<feature type="binding site" evidence="7">
    <location>
        <position position="59"/>
    </location>
    <ligand>
        <name>urate</name>
        <dbReference type="ChEBI" id="CHEBI:17775"/>
    </ligand>
</feature>
<dbReference type="AlphaFoldDB" id="A0AAE3ZXE9"/>
<feature type="binding site" evidence="7">
    <location>
        <position position="239"/>
    </location>
    <ligand>
        <name>5-hydroxyisourate</name>
        <dbReference type="ChEBI" id="CHEBI:18072"/>
    </ligand>
</feature>
<dbReference type="Proteomes" id="UP001183629">
    <property type="component" value="Unassembled WGS sequence"/>
</dbReference>
<dbReference type="EMBL" id="JAVDYC010000001">
    <property type="protein sequence ID" value="MDR7325590.1"/>
    <property type="molecule type" value="Genomic_DNA"/>
</dbReference>
<feature type="active site" description="Charge relay system" evidence="6">
    <location>
        <position position="58"/>
    </location>
</feature>
<comment type="similarity">
    <text evidence="2 5 8">Belongs to the uricase family.</text>
</comment>
<proteinExistence type="inferred from homology"/>
<dbReference type="PANTHER" id="PTHR42874:SF1">
    <property type="entry name" value="URICASE"/>
    <property type="match status" value="1"/>
</dbReference>
<dbReference type="PIRSF" id="PIRSF000241">
    <property type="entry name" value="Urate_oxidase"/>
    <property type="match status" value="1"/>
</dbReference>
<feature type="binding site" evidence="7">
    <location>
        <position position="239"/>
    </location>
    <ligand>
        <name>urate</name>
        <dbReference type="ChEBI" id="CHEBI:17775"/>
    </ligand>
</feature>
<evidence type="ECO:0000256" key="5">
    <source>
        <dbReference type="PIRNR" id="PIRNR000241"/>
    </source>
</evidence>
<dbReference type="InterPro" id="IPR002042">
    <property type="entry name" value="Uricase"/>
</dbReference>
<feature type="binding site" evidence="7">
    <location>
        <position position="170"/>
    </location>
    <ligand>
        <name>urate</name>
        <dbReference type="ChEBI" id="CHEBI:17775"/>
    </ligand>
</feature>
<feature type="binding site" evidence="7">
    <location>
        <position position="58"/>
    </location>
    <ligand>
        <name>urate</name>
        <dbReference type="ChEBI" id="CHEBI:17775"/>
    </ligand>
</feature>
<gene>
    <name evidence="9" type="ORF">J2S44_005840</name>
</gene>
<dbReference type="SUPFAM" id="SSF55620">
    <property type="entry name" value="Tetrahydrobiopterin biosynthesis enzymes-like"/>
    <property type="match status" value="2"/>
</dbReference>
<dbReference type="Gene3D" id="3.10.270.10">
    <property type="entry name" value="Urate Oxidase"/>
    <property type="match status" value="1"/>
</dbReference>
<feature type="binding site" evidence="7">
    <location>
        <position position="153"/>
    </location>
    <ligand>
        <name>urate</name>
        <dbReference type="ChEBI" id="CHEBI:17775"/>
    </ligand>
</feature>
<comment type="caution">
    <text evidence="9">The sequence shown here is derived from an EMBL/GenBank/DDBJ whole genome shotgun (WGS) entry which is preliminary data.</text>
</comment>
<evidence type="ECO:0000313" key="9">
    <source>
        <dbReference type="EMBL" id="MDR7325590.1"/>
    </source>
</evidence>
<keyword evidence="4 5" id="KW-0560">Oxidoreductase</keyword>
<name>A0AAE3ZXE9_9ACTN</name>
<reference evidence="9 10" key="1">
    <citation type="submission" date="2023-07" db="EMBL/GenBank/DDBJ databases">
        <title>Sequencing the genomes of 1000 actinobacteria strains.</title>
        <authorList>
            <person name="Klenk H.-P."/>
        </authorList>
    </citation>
    <scope>NUCLEOTIDE SEQUENCE [LARGE SCALE GENOMIC DNA]</scope>
    <source>
        <strain evidence="9 10">DSM 44711</strain>
    </source>
</reference>
<comment type="pathway">
    <text evidence="1 5">Purine metabolism; urate degradation; (S)-allantoin from urate: step 1/3.</text>
</comment>
<feature type="binding site" evidence="7">
    <location>
        <position position="170"/>
    </location>
    <ligand>
        <name>5-hydroxyisourate</name>
        <dbReference type="ChEBI" id="CHEBI:18072"/>
    </ligand>
</feature>
<sequence>MAIVLGPNRYGKAETRVVRVTRAADGTHALTDLNVSVALSGDLTDTHLTGDNAHVLPTDTQKNTVYAFAKQHGIASPEAFGLLLARHFTSSQETITGARVDLEEYPWNRLGPHSFSREGSLVRTASVEVSGSAETVFGGLTGLTLLNSTDSEFAGFIRDDYTTLAETSDRILATAVDARWRFPAVDADFDAVFAAARDALIDAFTGTYSYSLQQTLFAMGKAVLEACPDLSEVRLRLPNKHHFVVDCTPFGLDSAPEVFHADDRPYGLIEGTVVRDD</sequence>
<evidence type="ECO:0000313" key="10">
    <source>
        <dbReference type="Proteomes" id="UP001183629"/>
    </source>
</evidence>
<organism evidence="9 10">
    <name type="scientific">Catenuloplanes niger</name>
    <dbReference type="NCBI Taxonomy" id="587534"/>
    <lineage>
        <taxon>Bacteria</taxon>
        <taxon>Bacillati</taxon>
        <taxon>Actinomycetota</taxon>
        <taxon>Actinomycetes</taxon>
        <taxon>Micromonosporales</taxon>
        <taxon>Micromonosporaceae</taxon>
        <taxon>Catenuloplanes</taxon>
    </lineage>
</organism>
<dbReference type="GO" id="GO:0006144">
    <property type="term" value="P:purine nucleobase metabolic process"/>
    <property type="evidence" value="ECO:0007669"/>
    <property type="project" value="UniProtKB-KW"/>
</dbReference>
<dbReference type="RefSeq" id="WP_310420432.1">
    <property type="nucleotide sequence ID" value="NZ_JAVDYC010000001.1"/>
</dbReference>
<feature type="active site" description="Charge relay system" evidence="6">
    <location>
        <position position="12"/>
    </location>
</feature>
<evidence type="ECO:0000256" key="3">
    <source>
        <dbReference type="ARBA" id="ARBA00022631"/>
    </source>
</evidence>
<dbReference type="PANTHER" id="PTHR42874">
    <property type="entry name" value="URICASE"/>
    <property type="match status" value="1"/>
</dbReference>
<dbReference type="Pfam" id="PF01014">
    <property type="entry name" value="Uricase"/>
    <property type="match status" value="2"/>
</dbReference>
<feature type="binding site" evidence="7">
    <location>
        <position position="213"/>
    </location>
    <ligand>
        <name>5-hydroxyisourate</name>
        <dbReference type="ChEBI" id="CHEBI:18072"/>
    </ligand>
</feature>
<dbReference type="GO" id="GO:0004846">
    <property type="term" value="F:urate oxidase activity"/>
    <property type="evidence" value="ECO:0007669"/>
    <property type="project" value="UniProtKB-EC"/>
</dbReference>
<protein>
    <recommendedName>
        <fullName evidence="5 8">Uricase</fullName>
        <ecNumber evidence="5 8">1.7.3.3</ecNumber>
    </recommendedName>
    <alternativeName>
        <fullName evidence="5">Urate oxidase</fullName>
    </alternativeName>
</protein>
<dbReference type="PRINTS" id="PR00093">
    <property type="entry name" value="URICASE"/>
</dbReference>